<reference evidence="7 8" key="2">
    <citation type="submission" date="2018-11" db="EMBL/GenBank/DDBJ databases">
        <authorList>
            <consortium name="Pathogen Informatics"/>
        </authorList>
    </citation>
    <scope>NUCLEOTIDE SEQUENCE [LARGE SCALE GENOMIC DNA]</scope>
</reference>
<dbReference type="GO" id="GO:0036064">
    <property type="term" value="C:ciliary basal body"/>
    <property type="evidence" value="ECO:0007669"/>
    <property type="project" value="InterPro"/>
</dbReference>
<evidence type="ECO:0000259" key="5">
    <source>
        <dbReference type="Pfam" id="PF21050"/>
    </source>
</evidence>
<feature type="domain" description="ARMC9 CTLH-like" evidence="6">
    <location>
        <begin position="100"/>
        <end position="219"/>
    </location>
</feature>
<protein>
    <submittedName>
        <fullName evidence="9">LisH domain-containing protein ARMC9</fullName>
    </submittedName>
</protein>
<reference evidence="9" key="1">
    <citation type="submission" date="2016-06" db="UniProtKB">
        <authorList>
            <consortium name="WormBaseParasite"/>
        </authorList>
    </citation>
    <scope>IDENTIFICATION</scope>
</reference>
<evidence type="ECO:0000256" key="4">
    <source>
        <dbReference type="SAM" id="MobiDB-lite"/>
    </source>
</evidence>
<dbReference type="AlphaFoldDB" id="A0A183TWX9"/>
<dbReference type="EMBL" id="UYWY01000417">
    <property type="protein sequence ID" value="VDM24797.1"/>
    <property type="molecule type" value="Genomic_DNA"/>
</dbReference>
<dbReference type="InterPro" id="IPR016024">
    <property type="entry name" value="ARM-type_fold"/>
</dbReference>
<dbReference type="InterPro" id="IPR011989">
    <property type="entry name" value="ARM-like"/>
</dbReference>
<dbReference type="SUPFAM" id="SSF48371">
    <property type="entry name" value="ARM repeat"/>
    <property type="match status" value="1"/>
</dbReference>
<keyword evidence="8" id="KW-1185">Reference proteome</keyword>
<dbReference type="GO" id="GO:0097542">
    <property type="term" value="C:ciliary tip"/>
    <property type="evidence" value="ECO:0007669"/>
    <property type="project" value="TreeGrafter"/>
</dbReference>
<name>A0A183TWX9_TOXCA</name>
<dbReference type="GO" id="GO:0060271">
    <property type="term" value="P:cilium assembly"/>
    <property type="evidence" value="ECO:0007669"/>
    <property type="project" value="InterPro"/>
</dbReference>
<dbReference type="InterPro" id="IPR040369">
    <property type="entry name" value="ARMC9"/>
</dbReference>
<dbReference type="GO" id="GO:0005813">
    <property type="term" value="C:centrosome"/>
    <property type="evidence" value="ECO:0007669"/>
    <property type="project" value="UniProtKB-SubCell"/>
</dbReference>
<dbReference type="Gene3D" id="1.25.10.10">
    <property type="entry name" value="Leucine-rich Repeat Variant"/>
    <property type="match status" value="1"/>
</dbReference>
<evidence type="ECO:0000313" key="7">
    <source>
        <dbReference type="EMBL" id="VDM24797.1"/>
    </source>
</evidence>
<feature type="region of interest" description="Disordered" evidence="4">
    <location>
        <begin position="311"/>
        <end position="363"/>
    </location>
</feature>
<dbReference type="Proteomes" id="UP000050794">
    <property type="component" value="Unassembled WGS sequence"/>
</dbReference>
<dbReference type="WBParaSite" id="TCNE_0000074801-mRNA-1">
    <property type="protein sequence ID" value="TCNE_0000074801-mRNA-1"/>
    <property type="gene ID" value="TCNE_0000074801"/>
</dbReference>
<dbReference type="GO" id="GO:0005814">
    <property type="term" value="C:centriole"/>
    <property type="evidence" value="ECO:0007669"/>
    <property type="project" value="TreeGrafter"/>
</dbReference>
<evidence type="ECO:0000259" key="6">
    <source>
        <dbReference type="Pfam" id="PF23138"/>
    </source>
</evidence>
<evidence type="ECO:0000256" key="3">
    <source>
        <dbReference type="ARBA" id="ARBA00023273"/>
    </source>
</evidence>
<dbReference type="InterPro" id="IPR056327">
    <property type="entry name" value="ARMC9_CTLH-like_dom"/>
</dbReference>
<evidence type="ECO:0000313" key="8">
    <source>
        <dbReference type="Proteomes" id="UP000050794"/>
    </source>
</evidence>
<accession>A0A183TWX9</accession>
<dbReference type="Pfam" id="PF21050">
    <property type="entry name" value="ARMC9_ARM"/>
    <property type="match status" value="1"/>
</dbReference>
<dbReference type="InterPro" id="IPR048959">
    <property type="entry name" value="ARMC9_ARM_dom"/>
</dbReference>
<feature type="compositionally biased region" description="Basic and acidic residues" evidence="4">
    <location>
        <begin position="335"/>
        <end position="350"/>
    </location>
</feature>
<gene>
    <name evidence="7" type="ORF">TCNE_LOCUS749</name>
</gene>
<comment type="subcellular location">
    <subcellularLocation>
        <location evidence="1">Cytoplasm</location>
        <location evidence="1">Cytoskeleton</location>
        <location evidence="1">Cilium basal body</location>
    </subcellularLocation>
</comment>
<keyword evidence="3" id="KW-0966">Cell projection</keyword>
<feature type="compositionally biased region" description="Basic residues" evidence="4">
    <location>
        <begin position="325"/>
        <end position="334"/>
    </location>
</feature>
<dbReference type="Pfam" id="PF23138">
    <property type="entry name" value="CTLH_Armc9"/>
    <property type="match status" value="1"/>
</dbReference>
<evidence type="ECO:0000313" key="9">
    <source>
        <dbReference type="WBParaSite" id="TCNE_0000074801-mRNA-1"/>
    </source>
</evidence>
<evidence type="ECO:0000256" key="2">
    <source>
        <dbReference type="ARBA" id="ARBA00022794"/>
    </source>
</evidence>
<dbReference type="PANTHER" id="PTHR14881:SF4">
    <property type="entry name" value="LISH DOMAIN-CONTAINING PROTEIN ARMC9"/>
    <property type="match status" value="1"/>
</dbReference>
<dbReference type="PANTHER" id="PTHR14881">
    <property type="entry name" value="LISH DOMAIN-CONTAINING PROTEIN ARMC9"/>
    <property type="match status" value="1"/>
</dbReference>
<organism evidence="8 9">
    <name type="scientific">Toxocara canis</name>
    <name type="common">Canine roundworm</name>
    <dbReference type="NCBI Taxonomy" id="6265"/>
    <lineage>
        <taxon>Eukaryota</taxon>
        <taxon>Metazoa</taxon>
        <taxon>Ecdysozoa</taxon>
        <taxon>Nematoda</taxon>
        <taxon>Chromadorea</taxon>
        <taxon>Rhabditida</taxon>
        <taxon>Spirurina</taxon>
        <taxon>Ascaridomorpha</taxon>
        <taxon>Ascaridoidea</taxon>
        <taxon>Toxocaridae</taxon>
        <taxon>Toxocara</taxon>
    </lineage>
</organism>
<proteinExistence type="predicted"/>
<sequence>MAGKLVLDAEIAQAIHQPFMGRLLVLLMTGVVQRNSSPTSGSLGEEPFSQKKSVPIAPYLVLTGLSSAANAFQNDCESRKVKLKKSSSTTSKNKLEEYSTRKKKLLSHFEKGEAVQFLAIWNQLFPANDDRSEAVDVLEFYIRIYFATFPLRKSPAAKSEYREKIADLKSYLEEGAGSKLSDTPELVQYFALPYVNEPGKHPVFKELVQRQLSRQVLNDGEAKLIKWMAAYYQYAQQTQDSFISPALDASAAHCSDRSALEYRELQDDYYKLIDIAAELIDCLERSYQGKTISADYFADISSRLMESSVEAERRMQKSAAGSAKTRMKRNRSLKGRVDSKKKDSPIKKSESTGTLIPADPNARPSAKVSVFTLEEDAAVDLVAQLNYTKIANQLIKNTTSRISTLLLHALRQQITRVGKAAAVRSVEMFAQKDVLMLKHRRNSVVAAIVNQGDAGNNVKEELGRFLNALASFRIGRDYLLSFSQGKELLTLLSAALKSKKLHHHAGDHSLAALQKLSLRSSVQKELISQGMLEWLAYVLDSKINAFALEYGCALLMNLCLNPVSNSTLGRVSIPLLNTISSLLRNDNKEICKYVNGVLYSVMCVGRVRARAKEIDLETQIKTKLDSAHCDDDIMQLPVVLKLFNSGNWESNYSISLSYQLQFSSLKMLFSSLATLVSTFQNDYSAKRIILASCLVTLFETGISYYLFI</sequence>
<keyword evidence="2" id="KW-0970">Cilium biogenesis/degradation</keyword>
<evidence type="ECO:0000256" key="1">
    <source>
        <dbReference type="ARBA" id="ARBA00004120"/>
    </source>
</evidence>
<feature type="domain" description="LisH" evidence="5">
    <location>
        <begin position="526"/>
        <end position="642"/>
    </location>
</feature>